<comment type="caution">
    <text evidence="1">The sequence shown here is derived from an EMBL/GenBank/DDBJ whole genome shotgun (WGS) entry which is preliminary data.</text>
</comment>
<organism evidence="1 2">
    <name type="scientific">Dubosiella muris</name>
    <dbReference type="NCBI Taxonomy" id="3038133"/>
    <lineage>
        <taxon>Bacteria</taxon>
        <taxon>Bacillati</taxon>
        <taxon>Bacillota</taxon>
        <taxon>Erysipelotrichia</taxon>
        <taxon>Erysipelotrichales</taxon>
        <taxon>Erysipelotrichaceae</taxon>
        <taxon>Dubosiella</taxon>
    </lineage>
</organism>
<name>A0AC61R6M0_9FIRM</name>
<keyword evidence="2" id="KW-1185">Reference proteome</keyword>
<proteinExistence type="predicted"/>
<evidence type="ECO:0000313" key="2">
    <source>
        <dbReference type="Proteomes" id="UP000308836"/>
    </source>
</evidence>
<accession>A0AC61R6M0</accession>
<evidence type="ECO:0000313" key="1">
    <source>
        <dbReference type="EMBL" id="TGY65800.1"/>
    </source>
</evidence>
<dbReference type="EMBL" id="SRYG01000013">
    <property type="protein sequence ID" value="TGY65800.1"/>
    <property type="molecule type" value="Genomic_DNA"/>
</dbReference>
<reference evidence="1" key="1">
    <citation type="submission" date="2019-04" db="EMBL/GenBank/DDBJ databases">
        <title>Microbes associate with the intestines of laboratory mice.</title>
        <authorList>
            <person name="Navarre W."/>
            <person name="Wong E."/>
            <person name="Huang K."/>
            <person name="Tropini C."/>
            <person name="Ng K."/>
            <person name="Yu B."/>
        </authorList>
    </citation>
    <scope>NUCLEOTIDE SEQUENCE</scope>
    <source>
        <strain evidence="1">NM09_H32</strain>
    </source>
</reference>
<gene>
    <name evidence="1" type="ORF">E5336_07400</name>
</gene>
<dbReference type="Proteomes" id="UP000308836">
    <property type="component" value="Unassembled WGS sequence"/>
</dbReference>
<protein>
    <submittedName>
        <fullName evidence="1">HIT family protein</fullName>
    </submittedName>
</protein>
<sequence length="136" mass="15094">MCIFCEIANGTIPAKRVYEDDQVIAFLDVAPTSYGHTLVVPKAHIDSFLDCDPATLHHVMDVAQKLARQLMSNLNCDGINVLTNAKEAAGQTVPHFHVHLIPRYEDSAKENVKFQFGEIGAFDFDQLVANITRPVE</sequence>